<feature type="transmembrane region" description="Helical" evidence="2">
    <location>
        <begin position="159"/>
        <end position="181"/>
    </location>
</feature>
<dbReference type="AlphaFoldDB" id="W9NFP5"/>
<evidence type="ECO:0008006" key="4">
    <source>
        <dbReference type="Google" id="ProtNLM"/>
    </source>
</evidence>
<reference evidence="3" key="1">
    <citation type="submission" date="2011-10" db="EMBL/GenBank/DDBJ databases">
        <title>The Genome Sequence of Fusarium oxysporum HDV247.</title>
        <authorList>
            <consortium name="The Broad Institute Genome Sequencing Platform"/>
            <person name="Ma L.-J."/>
            <person name="Gale L.R."/>
            <person name="Schwartz D.C."/>
            <person name="Zhou S."/>
            <person name="Corby-Kistler H."/>
            <person name="Young S.K."/>
            <person name="Zeng Q."/>
            <person name="Gargeya S."/>
            <person name="Fitzgerald M."/>
            <person name="Haas B."/>
            <person name="Abouelleil A."/>
            <person name="Alvarado L."/>
            <person name="Arachchi H.M."/>
            <person name="Berlin A."/>
            <person name="Brown A."/>
            <person name="Chapman S.B."/>
            <person name="Chen Z."/>
            <person name="Dunbar C."/>
            <person name="Freedman E."/>
            <person name="Gearin G."/>
            <person name="Goldberg J."/>
            <person name="Griggs A."/>
            <person name="Gujja S."/>
            <person name="Heiman D."/>
            <person name="Howarth C."/>
            <person name="Larson L."/>
            <person name="Lui A."/>
            <person name="MacDonald P.J.P."/>
            <person name="Montmayeur A."/>
            <person name="Murphy C."/>
            <person name="Neiman D."/>
            <person name="Pearson M."/>
            <person name="Priest M."/>
            <person name="Roberts A."/>
            <person name="Saif S."/>
            <person name="Shea T."/>
            <person name="Shenoy N."/>
            <person name="Sisk P."/>
            <person name="Stolte C."/>
            <person name="Sykes S."/>
            <person name="Wortman J."/>
            <person name="Nusbaum C."/>
            <person name="Birren B."/>
        </authorList>
    </citation>
    <scope>NUCLEOTIDE SEQUENCE [LARGE SCALE GENOMIC DNA]</scope>
    <source>
        <strain evidence="3">HDV247</strain>
    </source>
</reference>
<feature type="transmembrane region" description="Helical" evidence="2">
    <location>
        <begin position="54"/>
        <end position="75"/>
    </location>
</feature>
<evidence type="ECO:0000256" key="1">
    <source>
        <dbReference type="SAM" id="MobiDB-lite"/>
    </source>
</evidence>
<keyword evidence="2" id="KW-0812">Transmembrane</keyword>
<keyword evidence="2" id="KW-0472">Membrane</keyword>
<feature type="transmembrane region" description="Helical" evidence="2">
    <location>
        <begin position="118"/>
        <end position="139"/>
    </location>
</feature>
<proteinExistence type="predicted"/>
<feature type="transmembrane region" description="Helical" evidence="2">
    <location>
        <begin position="81"/>
        <end position="106"/>
    </location>
</feature>
<name>W9NFP5_FUSOX</name>
<feature type="compositionally biased region" description="Basic and acidic residues" evidence="1">
    <location>
        <begin position="258"/>
        <end position="267"/>
    </location>
</feature>
<gene>
    <name evidence="3" type="ORF">FOVG_17205</name>
</gene>
<accession>W9NFP5</accession>
<dbReference type="Proteomes" id="UP000030751">
    <property type="component" value="Unassembled WGS sequence"/>
</dbReference>
<feature type="region of interest" description="Disordered" evidence="1">
    <location>
        <begin position="255"/>
        <end position="293"/>
    </location>
</feature>
<dbReference type="EMBL" id="JH651013">
    <property type="protein sequence ID" value="EXA31504.1"/>
    <property type="molecule type" value="Genomic_DNA"/>
</dbReference>
<sequence length="293" mass="32019">MAGPQYHHITKQGSQPYPTQTEQNQPLFQPQALIAPERAESSIKGPLWMAKLNLRLLSMSIDTILLVIVFALAAGSRNNTAAIILFGPLAAIAFAWSFADLLYIWTERRCSSHYSTRLYIDAILSFAFVTSSAFGGYFGPANHPATGSAPSKDESHLGTRALGCFGIAEVFVHMLLVAIAYHERKSQANEPLPFSTRSDPEEVFCTNHPLGESRRARRKPVYYIRHASQMPVLQDWSSDADQVFCAKTLLEYGTSRRSGPEEEEHAHVGNGGGNGGDGALEVTRTHGAGKDDG</sequence>
<dbReference type="OrthoDB" id="4990480at2759"/>
<keyword evidence="2" id="KW-1133">Transmembrane helix</keyword>
<evidence type="ECO:0000313" key="3">
    <source>
        <dbReference type="EMBL" id="EXA31504.1"/>
    </source>
</evidence>
<protein>
    <recommendedName>
        <fullName evidence="4">MARVEL domain-containing protein</fullName>
    </recommendedName>
</protein>
<reference evidence="3" key="2">
    <citation type="submission" date="2012-05" db="EMBL/GenBank/DDBJ databases">
        <title>Annotation of the Genome Sequence of Fusarium oxysporum HDV247.</title>
        <authorList>
            <consortium name="The Broad Institute Genomics Platform"/>
            <person name="Ma L.-J."/>
            <person name="Corby-Kistler H."/>
            <person name="Broz K."/>
            <person name="Gale L.R."/>
            <person name="Jonkers W."/>
            <person name="O'Donnell K."/>
            <person name="Ploetz R."/>
            <person name="Steinberg C."/>
            <person name="Schwartz D.C."/>
            <person name="VanEtten H."/>
            <person name="Zhou S."/>
            <person name="Young S.K."/>
            <person name="Zeng Q."/>
            <person name="Gargeya S."/>
            <person name="Fitzgerald M."/>
            <person name="Abouelleil A."/>
            <person name="Alvarado L."/>
            <person name="Chapman S.B."/>
            <person name="Gainer-Dewar J."/>
            <person name="Goldberg J."/>
            <person name="Griggs A."/>
            <person name="Gujja S."/>
            <person name="Hansen M."/>
            <person name="Howarth C."/>
            <person name="Imamovic A."/>
            <person name="Ireland A."/>
            <person name="Larimer J."/>
            <person name="McCowan C."/>
            <person name="Murphy C."/>
            <person name="Pearson M."/>
            <person name="Poon T.W."/>
            <person name="Priest M."/>
            <person name="Roberts A."/>
            <person name="Saif S."/>
            <person name="Shea T."/>
            <person name="Sykes S."/>
            <person name="Wortman J."/>
            <person name="Nusbaum C."/>
            <person name="Birren B."/>
        </authorList>
    </citation>
    <scope>NUCLEOTIDE SEQUENCE</scope>
    <source>
        <strain evidence="3">HDV247</strain>
    </source>
</reference>
<feature type="compositionally biased region" description="Gly residues" evidence="1">
    <location>
        <begin position="269"/>
        <end position="278"/>
    </location>
</feature>
<feature type="region of interest" description="Disordered" evidence="1">
    <location>
        <begin position="1"/>
        <end position="22"/>
    </location>
</feature>
<evidence type="ECO:0000256" key="2">
    <source>
        <dbReference type="SAM" id="Phobius"/>
    </source>
</evidence>
<organism evidence="3">
    <name type="scientific">Fusarium oxysporum f. sp. pisi HDV247</name>
    <dbReference type="NCBI Taxonomy" id="1080344"/>
    <lineage>
        <taxon>Eukaryota</taxon>
        <taxon>Fungi</taxon>
        <taxon>Dikarya</taxon>
        <taxon>Ascomycota</taxon>
        <taxon>Pezizomycotina</taxon>
        <taxon>Sordariomycetes</taxon>
        <taxon>Hypocreomycetidae</taxon>
        <taxon>Hypocreales</taxon>
        <taxon>Nectriaceae</taxon>
        <taxon>Fusarium</taxon>
        <taxon>Fusarium oxysporum species complex</taxon>
    </lineage>
</organism>
<feature type="compositionally biased region" description="Polar residues" evidence="1">
    <location>
        <begin position="11"/>
        <end position="22"/>
    </location>
</feature>
<dbReference type="HOGENOM" id="CLU_950083_0_0_1"/>